<dbReference type="Proteomes" id="UP000036959">
    <property type="component" value="Unassembled WGS sequence"/>
</dbReference>
<dbReference type="EMBL" id="LFJJ01000031">
    <property type="protein sequence ID" value="KND61143.1"/>
    <property type="molecule type" value="Genomic_DNA"/>
</dbReference>
<feature type="region of interest" description="Disordered" evidence="1">
    <location>
        <begin position="138"/>
        <end position="159"/>
    </location>
</feature>
<reference evidence="4" key="1">
    <citation type="submission" date="2015-06" db="EMBL/GenBank/DDBJ databases">
        <title>Comparative genomics of Burkholderia leaf nodule symbionts.</title>
        <authorList>
            <person name="Carlier A."/>
            <person name="Eberl L."/>
            <person name="Pinto-Carbo M."/>
        </authorList>
    </citation>
    <scope>NUCLEOTIDE SEQUENCE [LARGE SCALE GENOMIC DNA]</scope>
    <source>
        <strain evidence="4">UZHbot4</strain>
    </source>
</reference>
<dbReference type="GO" id="GO:0004061">
    <property type="term" value="F:arylformamidase activity"/>
    <property type="evidence" value="ECO:0007669"/>
    <property type="project" value="UniProtKB-EC"/>
</dbReference>
<evidence type="ECO:0000256" key="2">
    <source>
        <dbReference type="SAM" id="Phobius"/>
    </source>
</evidence>
<dbReference type="RefSeq" id="WP_050452945.1">
    <property type="nucleotide sequence ID" value="NZ_LFJJ01000031.1"/>
</dbReference>
<keyword evidence="2" id="KW-0472">Membrane</keyword>
<name>A0A0L0MFP4_9BURK</name>
<keyword evidence="2" id="KW-0812">Transmembrane</keyword>
<keyword evidence="2" id="KW-1133">Transmembrane helix</keyword>
<dbReference type="PATRIC" id="fig|242163.4.peg.4411"/>
<comment type="caution">
    <text evidence="3">The sequence shown here is derived from an EMBL/GenBank/DDBJ whole genome shotgun (WGS) entry which is preliminary data.</text>
</comment>
<accession>A0A0L0MFP4</accession>
<sequence>MAWRQKNRWFKRWLVTITFWLVPVMIVAMNEVRDEMAYNSDDLEKSLSTWDMTDAQRAAGAASRCYGAPETARAAGCPADVLAANERKHQEAIDEYAHRKATLADYLWHAFVGYWIVPAIFLLFVGMLIGGIRRALRRPERPSSAAPSPSTKVKTTSHP</sequence>
<evidence type="ECO:0000256" key="1">
    <source>
        <dbReference type="SAM" id="MobiDB-lite"/>
    </source>
</evidence>
<feature type="transmembrane region" description="Helical" evidence="2">
    <location>
        <begin position="12"/>
        <end position="29"/>
    </location>
</feature>
<proteinExistence type="predicted"/>
<dbReference type="OrthoDB" id="9002313at2"/>
<keyword evidence="4" id="KW-1185">Reference proteome</keyword>
<feature type="transmembrane region" description="Helical" evidence="2">
    <location>
        <begin position="106"/>
        <end position="132"/>
    </location>
</feature>
<dbReference type="EC" id="3.5.1.9" evidence="3"/>
<evidence type="ECO:0000313" key="3">
    <source>
        <dbReference type="EMBL" id="KND61143.1"/>
    </source>
</evidence>
<organism evidence="3 4">
    <name type="scientific">Candidatus Burkholderia verschuerenii</name>
    <dbReference type="NCBI Taxonomy" id="242163"/>
    <lineage>
        <taxon>Bacteria</taxon>
        <taxon>Pseudomonadati</taxon>
        <taxon>Pseudomonadota</taxon>
        <taxon>Betaproteobacteria</taxon>
        <taxon>Burkholderiales</taxon>
        <taxon>Burkholderiaceae</taxon>
        <taxon>Burkholderia</taxon>
    </lineage>
</organism>
<dbReference type="AlphaFoldDB" id="A0A0L0MFP4"/>
<gene>
    <name evidence="3" type="ORF">BVER_02897c</name>
</gene>
<protein>
    <submittedName>
        <fullName evidence="3">Kynurenine formamidase</fullName>
        <ecNumber evidence="3">3.5.1.9</ecNumber>
    </submittedName>
</protein>
<keyword evidence="3" id="KW-0378">Hydrolase</keyword>
<evidence type="ECO:0000313" key="4">
    <source>
        <dbReference type="Proteomes" id="UP000036959"/>
    </source>
</evidence>